<name>A0ABM3LKI0_BICAN</name>
<dbReference type="InterPro" id="IPR013818">
    <property type="entry name" value="Lipase"/>
</dbReference>
<dbReference type="Pfam" id="PF00151">
    <property type="entry name" value="Lipase"/>
    <property type="match status" value="1"/>
</dbReference>
<dbReference type="InterPro" id="IPR029058">
    <property type="entry name" value="AB_hydrolase_fold"/>
</dbReference>
<dbReference type="Gene3D" id="3.40.50.1820">
    <property type="entry name" value="alpha/beta hydrolase"/>
    <property type="match status" value="1"/>
</dbReference>
<evidence type="ECO:0000259" key="5">
    <source>
        <dbReference type="Pfam" id="PF00151"/>
    </source>
</evidence>
<dbReference type="PANTHER" id="PTHR11610:SF173">
    <property type="entry name" value="LIPASE DOMAIN-CONTAINING PROTEIN-RELATED"/>
    <property type="match status" value="1"/>
</dbReference>
<dbReference type="RefSeq" id="XP_052739579.1">
    <property type="nucleotide sequence ID" value="XM_052883619.1"/>
</dbReference>
<evidence type="ECO:0000256" key="1">
    <source>
        <dbReference type="ARBA" id="ARBA00004613"/>
    </source>
</evidence>
<gene>
    <name evidence="7" type="primary">LOC112053242</name>
</gene>
<dbReference type="InterPro" id="IPR000734">
    <property type="entry name" value="TAG_lipase"/>
</dbReference>
<dbReference type="PANTHER" id="PTHR11610">
    <property type="entry name" value="LIPASE"/>
    <property type="match status" value="1"/>
</dbReference>
<organism evidence="6 7">
    <name type="scientific">Bicyclus anynana</name>
    <name type="common">Squinting bush brown butterfly</name>
    <dbReference type="NCBI Taxonomy" id="110368"/>
    <lineage>
        <taxon>Eukaryota</taxon>
        <taxon>Metazoa</taxon>
        <taxon>Ecdysozoa</taxon>
        <taxon>Arthropoda</taxon>
        <taxon>Hexapoda</taxon>
        <taxon>Insecta</taxon>
        <taxon>Pterygota</taxon>
        <taxon>Neoptera</taxon>
        <taxon>Endopterygota</taxon>
        <taxon>Lepidoptera</taxon>
        <taxon>Glossata</taxon>
        <taxon>Ditrysia</taxon>
        <taxon>Papilionoidea</taxon>
        <taxon>Nymphalidae</taxon>
        <taxon>Satyrinae</taxon>
        <taxon>Satyrini</taxon>
        <taxon>Mycalesina</taxon>
        <taxon>Bicyclus</taxon>
    </lineage>
</organism>
<feature type="domain" description="Lipase" evidence="5">
    <location>
        <begin position="3"/>
        <end position="151"/>
    </location>
</feature>
<dbReference type="Proteomes" id="UP001652582">
    <property type="component" value="Chromosome 9"/>
</dbReference>
<sequence>MSVGKLLGEALVKLSRAGLEPCKIHLIGFSLGAPLMGYAAREVQKTGESIATVIGLDPARPLFDAFSLPCLDAASASFVAIIHTNPGALGTVESTGTVDIWFNCKSPIQPGCISDQCSHSRSWEYFVEMLSKPNNNKFIARRAKSCETWSAKGETITVGDKSHSK</sequence>
<evidence type="ECO:0000256" key="3">
    <source>
        <dbReference type="ARBA" id="ARBA00022525"/>
    </source>
</evidence>
<dbReference type="GeneID" id="112053242"/>
<evidence type="ECO:0000256" key="2">
    <source>
        <dbReference type="ARBA" id="ARBA00010701"/>
    </source>
</evidence>
<reference evidence="7" key="1">
    <citation type="submission" date="2025-08" db="UniProtKB">
        <authorList>
            <consortium name="RefSeq"/>
        </authorList>
    </citation>
    <scope>IDENTIFICATION</scope>
</reference>
<evidence type="ECO:0000313" key="6">
    <source>
        <dbReference type="Proteomes" id="UP001652582"/>
    </source>
</evidence>
<keyword evidence="3" id="KW-0964">Secreted</keyword>
<comment type="similarity">
    <text evidence="2 4">Belongs to the AB hydrolase superfamily. Lipase family.</text>
</comment>
<comment type="subcellular location">
    <subcellularLocation>
        <location evidence="1">Secreted</location>
    </subcellularLocation>
</comment>
<dbReference type="SUPFAM" id="SSF53474">
    <property type="entry name" value="alpha/beta-Hydrolases"/>
    <property type="match status" value="1"/>
</dbReference>
<dbReference type="PRINTS" id="PR00821">
    <property type="entry name" value="TAGLIPASE"/>
</dbReference>
<keyword evidence="6" id="KW-1185">Reference proteome</keyword>
<evidence type="ECO:0000256" key="4">
    <source>
        <dbReference type="RuleBase" id="RU004262"/>
    </source>
</evidence>
<protein>
    <submittedName>
        <fullName evidence="7">Phospholipase A1-like</fullName>
    </submittedName>
</protein>
<accession>A0ABM3LKI0</accession>
<evidence type="ECO:0000313" key="7">
    <source>
        <dbReference type="RefSeq" id="XP_052739579.1"/>
    </source>
</evidence>
<proteinExistence type="inferred from homology"/>